<dbReference type="PANTHER" id="PTHR34580">
    <property type="match status" value="1"/>
</dbReference>
<dbReference type="Pfam" id="PF08279">
    <property type="entry name" value="HTH_11"/>
    <property type="match status" value="1"/>
</dbReference>
<dbReference type="PANTHER" id="PTHR34580:SF3">
    <property type="entry name" value="PROTEIN PAFB"/>
    <property type="match status" value="1"/>
</dbReference>
<name>A0A3B1D6P7_9ZZZZ</name>
<dbReference type="InterPro" id="IPR036390">
    <property type="entry name" value="WH_DNA-bd_sf"/>
</dbReference>
<dbReference type="SUPFAM" id="SSF46785">
    <property type="entry name" value="Winged helix' DNA-binding domain"/>
    <property type="match status" value="1"/>
</dbReference>
<feature type="domain" description="WYL" evidence="2">
    <location>
        <begin position="138"/>
        <end position="203"/>
    </location>
</feature>
<evidence type="ECO:0000259" key="2">
    <source>
        <dbReference type="Pfam" id="PF13280"/>
    </source>
</evidence>
<dbReference type="EMBL" id="UOGJ01000143">
    <property type="protein sequence ID" value="VAX37889.1"/>
    <property type="molecule type" value="Genomic_DNA"/>
</dbReference>
<dbReference type="PROSITE" id="PS52050">
    <property type="entry name" value="WYL"/>
    <property type="match status" value="1"/>
</dbReference>
<dbReference type="InterPro" id="IPR036388">
    <property type="entry name" value="WH-like_DNA-bd_sf"/>
</dbReference>
<accession>A0A3B1D6P7</accession>
<organism evidence="3">
    <name type="scientific">hydrothermal vent metagenome</name>
    <dbReference type="NCBI Taxonomy" id="652676"/>
    <lineage>
        <taxon>unclassified sequences</taxon>
        <taxon>metagenomes</taxon>
        <taxon>ecological metagenomes</taxon>
    </lineage>
</organism>
<dbReference type="InterPro" id="IPR051534">
    <property type="entry name" value="CBASS_pafABC_assoc_protein"/>
</dbReference>
<feature type="domain" description="Helix-turn-helix type 11" evidence="1">
    <location>
        <begin position="6"/>
        <end position="60"/>
    </location>
</feature>
<dbReference type="Gene3D" id="1.10.10.10">
    <property type="entry name" value="Winged helix-like DNA-binding domain superfamily/Winged helix DNA-binding domain"/>
    <property type="match status" value="1"/>
</dbReference>
<protein>
    <submittedName>
        <fullName evidence="3">Transcriptional regulator, DeoR family</fullName>
    </submittedName>
</protein>
<dbReference type="InterPro" id="IPR013196">
    <property type="entry name" value="HTH_11"/>
</dbReference>
<gene>
    <name evidence="3" type="ORF">MNBD_UNCLBAC01-846</name>
</gene>
<sequence>MRRADRLFKIVNFLRSRRRAVTAYRIAEEFEVCERTIYRDISDLMNSSVPIYGEAGVGYIIDEQYSVPPLIFDVEEIEALVLGASIVSSWTDKEFSKIANRALDKIKNVLPEPLKEEFEATALTSYPSQTKIPWTVSFSAIRKAIRKKLKLKIKYQREDGQKSQRIIRPLALVFFSPVWLLLGWCEQRNDFRNFRLDRISQLKNLQHQFEHEKGKSLQDYLKTL</sequence>
<proteinExistence type="predicted"/>
<evidence type="ECO:0000259" key="1">
    <source>
        <dbReference type="Pfam" id="PF08279"/>
    </source>
</evidence>
<dbReference type="AlphaFoldDB" id="A0A3B1D6P7"/>
<dbReference type="InterPro" id="IPR026881">
    <property type="entry name" value="WYL_dom"/>
</dbReference>
<evidence type="ECO:0000313" key="3">
    <source>
        <dbReference type="EMBL" id="VAX37889.1"/>
    </source>
</evidence>
<dbReference type="Pfam" id="PF13280">
    <property type="entry name" value="WYL"/>
    <property type="match status" value="1"/>
</dbReference>
<reference evidence="3" key="1">
    <citation type="submission" date="2018-06" db="EMBL/GenBank/DDBJ databases">
        <authorList>
            <person name="Zhirakovskaya E."/>
        </authorList>
    </citation>
    <scope>NUCLEOTIDE SEQUENCE</scope>
</reference>